<protein>
    <submittedName>
        <fullName evidence="2">Ku domain-containing protein</fullName>
    </submittedName>
</protein>
<reference evidence="2" key="1">
    <citation type="submission" date="2016-11" db="UniProtKB">
        <authorList>
            <consortium name="WormBaseParasite"/>
        </authorList>
    </citation>
    <scope>IDENTIFICATION</scope>
    <source>
        <strain evidence="2">KR3021</strain>
    </source>
</reference>
<name>A0AC35U926_9BILA</name>
<sequence>MDGSHIGWGNVSIFFDCCQLDPIYFQKQKHFMSRFIKIRQMMDCANRIDIGYNVKHSTEPETVIKEDCVQTSFDFFGDMEEKLIAFGKEDCQLGMIGMFNRRLAAVDRNVETFEPDHKFIIVSDFSSYINGGSEEVDKFAKSCEKAGCKIIFVGLKDFYSEVKRECPLKGEWCDVLSVEEGIANIQFYHIINKATRGTPYALELNDQHKINIVDHVVLVKPKEIMSFKKVLKEIGDEESTTTYKRKFAKIDDEGNEIPKENIINAFKFGVNIIPINHFDEIYHGTNSEAKSFQFIQFAKSKDIHLSFLVGESHMIMPKENDKPSFKRMLALNMAMIESDVVMITRKVYSKASAAKMVVMFPRINETTNMPYFVNFNLPFSQDVRSLVFPNINDWCDGPSTNEEDVMNEVVDRMTLGREDKRFLPKQTNDPNLQMKYETIVDKFTGVGRDVQEIRDIIKPIYLYKEFGEENKRKLNEALKARFPITTPQEEKLMNELNQITFVNQRLADVERIKMEIFGKVDQILAVKEEAHINDVAKNEIKTEGSL</sequence>
<proteinExistence type="predicted"/>
<dbReference type="WBParaSite" id="RSKR_0000893100.1">
    <property type="protein sequence ID" value="RSKR_0000893100.1"/>
    <property type="gene ID" value="RSKR_0000893100"/>
</dbReference>
<organism evidence="1 2">
    <name type="scientific">Rhabditophanes sp. KR3021</name>
    <dbReference type="NCBI Taxonomy" id="114890"/>
    <lineage>
        <taxon>Eukaryota</taxon>
        <taxon>Metazoa</taxon>
        <taxon>Ecdysozoa</taxon>
        <taxon>Nematoda</taxon>
        <taxon>Chromadorea</taxon>
        <taxon>Rhabditida</taxon>
        <taxon>Tylenchina</taxon>
        <taxon>Panagrolaimomorpha</taxon>
        <taxon>Strongyloidoidea</taxon>
        <taxon>Alloionematidae</taxon>
        <taxon>Rhabditophanes</taxon>
    </lineage>
</organism>
<evidence type="ECO:0000313" key="2">
    <source>
        <dbReference type="WBParaSite" id="RSKR_0000893100.1"/>
    </source>
</evidence>
<accession>A0AC35U926</accession>
<dbReference type="Proteomes" id="UP000095286">
    <property type="component" value="Unplaced"/>
</dbReference>
<evidence type="ECO:0000313" key="1">
    <source>
        <dbReference type="Proteomes" id="UP000095286"/>
    </source>
</evidence>